<evidence type="ECO:0000313" key="2">
    <source>
        <dbReference type="EMBL" id="KAK3333425.1"/>
    </source>
</evidence>
<protein>
    <submittedName>
        <fullName evidence="2">Uncharacterized protein</fullName>
    </submittedName>
</protein>
<feature type="compositionally biased region" description="Low complexity" evidence="1">
    <location>
        <begin position="289"/>
        <end position="315"/>
    </location>
</feature>
<feature type="compositionally biased region" description="Low complexity" evidence="1">
    <location>
        <begin position="21"/>
        <end position="32"/>
    </location>
</feature>
<comment type="caution">
    <text evidence="2">The sequence shown here is derived from an EMBL/GenBank/DDBJ whole genome shotgun (WGS) entry which is preliminary data.</text>
</comment>
<feature type="region of interest" description="Disordered" evidence="1">
    <location>
        <begin position="1"/>
        <end position="359"/>
    </location>
</feature>
<gene>
    <name evidence="2" type="ORF">B0T19DRAFT_440187</name>
</gene>
<reference evidence="2" key="2">
    <citation type="submission" date="2023-06" db="EMBL/GenBank/DDBJ databases">
        <authorList>
            <consortium name="Lawrence Berkeley National Laboratory"/>
            <person name="Haridas S."/>
            <person name="Hensen N."/>
            <person name="Bonometti L."/>
            <person name="Westerberg I."/>
            <person name="Brannstrom I.O."/>
            <person name="Guillou S."/>
            <person name="Cros-Aarteil S."/>
            <person name="Calhoun S."/>
            <person name="Kuo A."/>
            <person name="Mondo S."/>
            <person name="Pangilinan J."/>
            <person name="Riley R."/>
            <person name="Labutti K."/>
            <person name="Andreopoulos B."/>
            <person name="Lipzen A."/>
            <person name="Chen C."/>
            <person name="Yanf M."/>
            <person name="Daum C."/>
            <person name="Ng V."/>
            <person name="Clum A."/>
            <person name="Steindorff A."/>
            <person name="Ohm R."/>
            <person name="Martin F."/>
            <person name="Silar P."/>
            <person name="Natvig D."/>
            <person name="Lalanne C."/>
            <person name="Gautier V."/>
            <person name="Ament-Velasquez S.L."/>
            <person name="Kruys A."/>
            <person name="Hutchinson M.I."/>
            <person name="Powell A.J."/>
            <person name="Barry K."/>
            <person name="Miller A.N."/>
            <person name="Grigoriev I.V."/>
            <person name="Debuchy R."/>
            <person name="Gladieux P."/>
            <person name="Thoren M.H."/>
            <person name="Johannesson H."/>
        </authorList>
    </citation>
    <scope>NUCLEOTIDE SEQUENCE</scope>
    <source>
        <strain evidence="2">SMH4131-1</strain>
    </source>
</reference>
<proteinExistence type="predicted"/>
<sequence>MSTPSGALTRSRSMRKPATITTTTNNNNNNNTKSDKATAAKSSPGNTTTTNIDNTSGGNASRTMSPSRLPVKGIGSARVNAPTSAAASNGTTSSKQLPPPPAKPTRPLSGISMFGRSNSVRQATTASSRESGGGVGPDGVSRPPRTTRPVPGMATATAGRPKSSSGLASRPASSSGVADSSSAAANTSRTSSRVPSGHMRTRSSVTTLAGATVLRPPPPLTSISAPSPSSPSTATATPDRTRPPLSSHNNTQSATHRRQVSNSSSSTTPPIAPLSRVSSSKPAPPPASHNPQPQRPQSSSSSSTATTTTTPTSAPEAPPTPQARLPPRPAFSTLQQHYSPAKSLAPKPTTASILAPPSPSKLPANIAISAETSRLQTELLQLHLLHADSTAVASQWRESAKHALSLRFAEVVRAGDDASRLETESVERANAAALLAWGGDGGRSRLVDEKVQVLDTVLCGLWSLGEPGGRHARVVRRFEKWVDRVVEVGEARRRWAAGEEVGMGMVLLAGEENGKSLGLDGPWRDECRALRRRLDEWRRGVDSLERDCRQHVSVGEGEAPSSSERILDACVRLVRDMLAELDEMEMMEREAVAEENRWVRAVNRDGEVAGGGGGGRERDTPRAGAVWRVL</sequence>
<accession>A0AAE0MIG3</accession>
<feature type="compositionally biased region" description="Pro residues" evidence="1">
    <location>
        <begin position="316"/>
        <end position="329"/>
    </location>
</feature>
<reference evidence="2" key="1">
    <citation type="journal article" date="2023" name="Mol. Phylogenet. Evol.">
        <title>Genome-scale phylogeny and comparative genomics of the fungal order Sordariales.</title>
        <authorList>
            <person name="Hensen N."/>
            <person name="Bonometti L."/>
            <person name="Westerberg I."/>
            <person name="Brannstrom I.O."/>
            <person name="Guillou S."/>
            <person name="Cros-Aarteil S."/>
            <person name="Calhoun S."/>
            <person name="Haridas S."/>
            <person name="Kuo A."/>
            <person name="Mondo S."/>
            <person name="Pangilinan J."/>
            <person name="Riley R."/>
            <person name="LaButti K."/>
            <person name="Andreopoulos B."/>
            <person name="Lipzen A."/>
            <person name="Chen C."/>
            <person name="Yan M."/>
            <person name="Daum C."/>
            <person name="Ng V."/>
            <person name="Clum A."/>
            <person name="Steindorff A."/>
            <person name="Ohm R.A."/>
            <person name="Martin F."/>
            <person name="Silar P."/>
            <person name="Natvig D.O."/>
            <person name="Lalanne C."/>
            <person name="Gautier V."/>
            <person name="Ament-Velasquez S.L."/>
            <person name="Kruys A."/>
            <person name="Hutchinson M.I."/>
            <person name="Powell A.J."/>
            <person name="Barry K."/>
            <person name="Miller A.N."/>
            <person name="Grigoriev I.V."/>
            <person name="Debuchy R."/>
            <person name="Gladieux P."/>
            <person name="Hiltunen Thoren M."/>
            <person name="Johannesson H."/>
        </authorList>
    </citation>
    <scope>NUCLEOTIDE SEQUENCE</scope>
    <source>
        <strain evidence="2">SMH4131-1</strain>
    </source>
</reference>
<feature type="region of interest" description="Disordered" evidence="1">
    <location>
        <begin position="606"/>
        <end position="630"/>
    </location>
</feature>
<evidence type="ECO:0000256" key="1">
    <source>
        <dbReference type="SAM" id="MobiDB-lite"/>
    </source>
</evidence>
<dbReference type="Proteomes" id="UP001286456">
    <property type="component" value="Unassembled WGS sequence"/>
</dbReference>
<feature type="compositionally biased region" description="Polar residues" evidence="1">
    <location>
        <begin position="40"/>
        <end position="66"/>
    </location>
</feature>
<evidence type="ECO:0000313" key="3">
    <source>
        <dbReference type="Proteomes" id="UP001286456"/>
    </source>
</evidence>
<organism evidence="2 3">
    <name type="scientific">Cercophora scortea</name>
    <dbReference type="NCBI Taxonomy" id="314031"/>
    <lineage>
        <taxon>Eukaryota</taxon>
        <taxon>Fungi</taxon>
        <taxon>Dikarya</taxon>
        <taxon>Ascomycota</taxon>
        <taxon>Pezizomycotina</taxon>
        <taxon>Sordariomycetes</taxon>
        <taxon>Sordariomycetidae</taxon>
        <taxon>Sordariales</taxon>
        <taxon>Lasiosphaeriaceae</taxon>
        <taxon>Cercophora</taxon>
    </lineage>
</organism>
<feature type="compositionally biased region" description="Polar residues" evidence="1">
    <location>
        <begin position="1"/>
        <end position="11"/>
    </location>
</feature>
<feature type="compositionally biased region" description="Low complexity" evidence="1">
    <location>
        <begin position="163"/>
        <end position="193"/>
    </location>
</feature>
<keyword evidence="3" id="KW-1185">Reference proteome</keyword>
<dbReference type="EMBL" id="JAUEPO010000002">
    <property type="protein sequence ID" value="KAK3333425.1"/>
    <property type="molecule type" value="Genomic_DNA"/>
</dbReference>
<dbReference type="AlphaFoldDB" id="A0AAE0MIG3"/>
<feature type="compositionally biased region" description="Low complexity" evidence="1">
    <location>
        <begin position="221"/>
        <end position="238"/>
    </location>
</feature>
<feature type="compositionally biased region" description="Polar residues" evidence="1">
    <location>
        <begin position="246"/>
        <end position="269"/>
    </location>
</feature>
<feature type="compositionally biased region" description="Polar residues" evidence="1">
    <location>
        <begin position="115"/>
        <end position="130"/>
    </location>
</feature>
<feature type="compositionally biased region" description="Low complexity" evidence="1">
    <location>
        <begin position="81"/>
        <end position="94"/>
    </location>
</feature>
<name>A0AAE0MIG3_9PEZI</name>